<reference evidence="16" key="1">
    <citation type="journal article" date="2019" name="Int. J. Syst. Evol. Microbiol.">
        <title>The Global Catalogue of Microorganisms (GCM) 10K type strain sequencing project: providing services to taxonomists for standard genome sequencing and annotation.</title>
        <authorList>
            <consortium name="The Broad Institute Genomics Platform"/>
            <consortium name="The Broad Institute Genome Sequencing Center for Infectious Disease"/>
            <person name="Wu L."/>
            <person name="Ma J."/>
        </authorList>
    </citation>
    <scope>NUCLEOTIDE SEQUENCE [LARGE SCALE GENOMIC DNA]</scope>
    <source>
        <strain evidence="16">JCM 19134</strain>
    </source>
</reference>
<proteinExistence type="inferred from homology"/>
<dbReference type="InterPro" id="IPR051542">
    <property type="entry name" value="Hydrogenase_cytochrome"/>
</dbReference>
<evidence type="ECO:0000256" key="13">
    <source>
        <dbReference type="SAM" id="Phobius"/>
    </source>
</evidence>
<dbReference type="PANTHER" id="PTHR30485">
    <property type="entry name" value="NI/FE-HYDROGENASE 1 B-TYPE CYTOCHROME SUBUNIT"/>
    <property type="match status" value="1"/>
</dbReference>
<feature type="transmembrane region" description="Helical" evidence="13">
    <location>
        <begin position="138"/>
        <end position="163"/>
    </location>
</feature>
<comment type="caution">
    <text evidence="15">The sequence shown here is derived from an EMBL/GenBank/DDBJ whole genome shotgun (WGS) entry which is preliminary data.</text>
</comment>
<keyword evidence="6 13" id="KW-0812">Transmembrane</keyword>
<protein>
    <submittedName>
        <fullName evidence="15">Ni/Fe-hydrogenase, b-type cytochrome subunit</fullName>
    </submittedName>
</protein>
<sequence length="236" mass="27152">MSTHSELSTLSSSTESSRVQSVYVYQVPVRLWHWLTMLCMLTLIITGIFIGTPFITLPGNNMDALLMSYCRFAHFTAGYIFAIAFVGRLVWAFMGNEHARQLFLPPIWRGQWWSEVMFEFRWYFFLEDKPKKYIGHNPLALGMMFFCFVLGSLFMIATGFALYSEGAGPGHWSQIVFGWINPALGGSTNTHNLHRLVMWIMICFIMVHVYAAVREDIMSRQSIISSMISGHRTFKD</sequence>
<keyword evidence="10" id="KW-0408">Iron</keyword>
<dbReference type="InterPro" id="IPR011577">
    <property type="entry name" value="Cyt_b561_bac/Ni-Hgenase"/>
</dbReference>
<keyword evidence="3" id="KW-0813">Transport</keyword>
<dbReference type="InterPro" id="IPR016174">
    <property type="entry name" value="Di-haem_cyt_TM"/>
</dbReference>
<dbReference type="PRINTS" id="PR00161">
    <property type="entry name" value="NIHGNASECYTB"/>
</dbReference>
<keyword evidence="11 13" id="KW-0472">Membrane</keyword>
<dbReference type="PANTHER" id="PTHR30485:SF0">
    <property type="entry name" value="NI_FE-HYDROGENASE 1 B-TYPE CYTOCHROME SUBUNIT-RELATED"/>
    <property type="match status" value="1"/>
</dbReference>
<dbReference type="GO" id="GO:0020037">
    <property type="term" value="F:heme binding"/>
    <property type="evidence" value="ECO:0007669"/>
    <property type="project" value="TreeGrafter"/>
</dbReference>
<evidence type="ECO:0000256" key="7">
    <source>
        <dbReference type="ARBA" id="ARBA00022723"/>
    </source>
</evidence>
<name>A0AAV3UA08_9ALTE</name>
<comment type="subcellular location">
    <subcellularLocation>
        <location evidence="1">Cell membrane</location>
        <topology evidence="1">Multi-pass membrane protein</topology>
    </subcellularLocation>
</comment>
<keyword evidence="16" id="KW-1185">Reference proteome</keyword>
<comment type="function">
    <text evidence="12">Probable b-type cytochrome.</text>
</comment>
<gene>
    <name evidence="15" type="primary">cybH_3</name>
    <name evidence="15" type="ORF">GCM10025791_46910</name>
</gene>
<evidence type="ECO:0000256" key="1">
    <source>
        <dbReference type="ARBA" id="ARBA00004651"/>
    </source>
</evidence>
<dbReference type="EMBL" id="BAABLX010000079">
    <property type="protein sequence ID" value="GAA4960268.1"/>
    <property type="molecule type" value="Genomic_DNA"/>
</dbReference>
<evidence type="ECO:0000256" key="11">
    <source>
        <dbReference type="ARBA" id="ARBA00023136"/>
    </source>
</evidence>
<dbReference type="AlphaFoldDB" id="A0AAV3UA08"/>
<dbReference type="SUPFAM" id="SSF81342">
    <property type="entry name" value="Transmembrane di-heme cytochromes"/>
    <property type="match status" value="1"/>
</dbReference>
<evidence type="ECO:0000256" key="8">
    <source>
        <dbReference type="ARBA" id="ARBA00022982"/>
    </source>
</evidence>
<dbReference type="PROSITE" id="PS00882">
    <property type="entry name" value="NI_HGENASE_CYTB_1"/>
    <property type="match status" value="1"/>
</dbReference>
<keyword evidence="4" id="KW-1003">Cell membrane</keyword>
<dbReference type="NCBIfam" id="TIGR02125">
    <property type="entry name" value="CytB-hydogenase"/>
    <property type="match status" value="1"/>
</dbReference>
<dbReference type="Gene3D" id="1.20.950.20">
    <property type="entry name" value="Transmembrane di-heme cytochromes, Chain C"/>
    <property type="match status" value="1"/>
</dbReference>
<dbReference type="Pfam" id="PF01292">
    <property type="entry name" value="Ni_hydr_CYTB"/>
    <property type="match status" value="1"/>
</dbReference>
<keyword evidence="7" id="KW-0479">Metal-binding</keyword>
<evidence type="ECO:0000256" key="4">
    <source>
        <dbReference type="ARBA" id="ARBA00022475"/>
    </source>
</evidence>
<evidence type="ECO:0000256" key="6">
    <source>
        <dbReference type="ARBA" id="ARBA00022692"/>
    </source>
</evidence>
<organism evidence="15 16">
    <name type="scientific">Halioxenophilus aromaticivorans</name>
    <dbReference type="NCBI Taxonomy" id="1306992"/>
    <lineage>
        <taxon>Bacteria</taxon>
        <taxon>Pseudomonadati</taxon>
        <taxon>Pseudomonadota</taxon>
        <taxon>Gammaproteobacteria</taxon>
        <taxon>Alteromonadales</taxon>
        <taxon>Alteromonadaceae</taxon>
        <taxon>Halioxenophilus</taxon>
    </lineage>
</organism>
<evidence type="ECO:0000256" key="2">
    <source>
        <dbReference type="ARBA" id="ARBA00008622"/>
    </source>
</evidence>
<evidence type="ECO:0000313" key="15">
    <source>
        <dbReference type="EMBL" id="GAA4960268.1"/>
    </source>
</evidence>
<dbReference type="GO" id="GO:0005506">
    <property type="term" value="F:iron ion binding"/>
    <property type="evidence" value="ECO:0007669"/>
    <property type="project" value="InterPro"/>
</dbReference>
<evidence type="ECO:0000256" key="5">
    <source>
        <dbReference type="ARBA" id="ARBA00022617"/>
    </source>
</evidence>
<dbReference type="GO" id="GO:0009055">
    <property type="term" value="F:electron transfer activity"/>
    <property type="evidence" value="ECO:0007669"/>
    <property type="project" value="InterPro"/>
</dbReference>
<dbReference type="FunFam" id="1.20.950.20:FF:000003">
    <property type="entry name" value="Ni/Fe-hydrogenase 1 b-type cytochrome subunit"/>
    <property type="match status" value="1"/>
</dbReference>
<keyword evidence="9 13" id="KW-1133">Transmembrane helix</keyword>
<evidence type="ECO:0000256" key="10">
    <source>
        <dbReference type="ARBA" id="ARBA00023004"/>
    </source>
</evidence>
<comment type="similarity">
    <text evidence="2">Belongs to the HupC/HyaC/HydC family.</text>
</comment>
<dbReference type="Proteomes" id="UP001409585">
    <property type="component" value="Unassembled WGS sequence"/>
</dbReference>
<dbReference type="RefSeq" id="WP_345427828.1">
    <property type="nucleotide sequence ID" value="NZ_AP031496.1"/>
</dbReference>
<feature type="domain" description="Cytochrome b561 bacterial/Ni-hydrogenase" evidence="14">
    <location>
        <begin position="24"/>
        <end position="230"/>
    </location>
</feature>
<evidence type="ECO:0000256" key="12">
    <source>
        <dbReference type="ARBA" id="ARBA00056801"/>
    </source>
</evidence>
<dbReference type="GO" id="GO:0022904">
    <property type="term" value="P:respiratory electron transport chain"/>
    <property type="evidence" value="ECO:0007669"/>
    <property type="project" value="InterPro"/>
</dbReference>
<keyword evidence="8" id="KW-0249">Electron transport</keyword>
<dbReference type="GO" id="GO:0005886">
    <property type="term" value="C:plasma membrane"/>
    <property type="evidence" value="ECO:0007669"/>
    <property type="project" value="UniProtKB-SubCell"/>
</dbReference>
<evidence type="ECO:0000256" key="9">
    <source>
        <dbReference type="ARBA" id="ARBA00022989"/>
    </source>
</evidence>
<evidence type="ECO:0000256" key="3">
    <source>
        <dbReference type="ARBA" id="ARBA00022448"/>
    </source>
</evidence>
<keyword evidence="5" id="KW-0349">Heme</keyword>
<evidence type="ECO:0000313" key="16">
    <source>
        <dbReference type="Proteomes" id="UP001409585"/>
    </source>
</evidence>
<feature type="transmembrane region" description="Helical" evidence="13">
    <location>
        <begin position="31"/>
        <end position="57"/>
    </location>
</feature>
<feature type="transmembrane region" description="Helical" evidence="13">
    <location>
        <begin position="69"/>
        <end position="90"/>
    </location>
</feature>
<dbReference type="InterPro" id="IPR000516">
    <property type="entry name" value="Ni-dep_Hydgase_cyt-B"/>
</dbReference>
<evidence type="ECO:0000259" key="14">
    <source>
        <dbReference type="Pfam" id="PF01292"/>
    </source>
</evidence>
<accession>A0AAV3UA08</accession>
<feature type="transmembrane region" description="Helical" evidence="13">
    <location>
        <begin position="196"/>
        <end position="213"/>
    </location>
</feature>